<dbReference type="SUPFAM" id="SSF88723">
    <property type="entry name" value="PIN domain-like"/>
    <property type="match status" value="1"/>
</dbReference>
<evidence type="ECO:0000259" key="16">
    <source>
        <dbReference type="SMART" id="SM00485"/>
    </source>
</evidence>
<comment type="similarity">
    <text evidence="13">Belongs to the XPG/RAD2 endonuclease family. GEN subfamily.</text>
</comment>
<evidence type="ECO:0000256" key="12">
    <source>
        <dbReference type="ARBA" id="ARBA00023242"/>
    </source>
</evidence>
<reference evidence="17" key="1">
    <citation type="submission" date="2018-04" db="EMBL/GenBank/DDBJ databases">
        <title>Transcriptome assembly of Sipha flava.</title>
        <authorList>
            <person name="Scully E.D."/>
            <person name="Geib S.M."/>
            <person name="Palmer N.A."/>
            <person name="Koch K."/>
            <person name="Bradshaw J."/>
            <person name="Heng-Moss T."/>
            <person name="Sarath G."/>
        </authorList>
    </citation>
    <scope>NUCLEOTIDE SEQUENCE</scope>
</reference>
<dbReference type="PROSITE" id="PS00842">
    <property type="entry name" value="XPG_2"/>
    <property type="match status" value="1"/>
</dbReference>
<dbReference type="Gene3D" id="3.40.50.1010">
    <property type="entry name" value="5'-nuclease"/>
    <property type="match status" value="2"/>
</dbReference>
<dbReference type="GO" id="GO:0006289">
    <property type="term" value="P:nucleotide-excision repair"/>
    <property type="evidence" value="ECO:0007669"/>
    <property type="project" value="InterPro"/>
</dbReference>
<dbReference type="PRINTS" id="PR00066">
    <property type="entry name" value="XRODRMPGMNTG"/>
</dbReference>
<gene>
    <name evidence="17" type="primary">Ercc5</name>
    <name evidence="19" type="synonym">LOC112693290</name>
    <name evidence="17" type="ORF">g.42649</name>
</gene>
<evidence type="ECO:0000256" key="1">
    <source>
        <dbReference type="ARBA" id="ARBA00001946"/>
    </source>
</evidence>
<keyword evidence="12" id="KW-0539">Nucleus</keyword>
<evidence type="ECO:0000256" key="5">
    <source>
        <dbReference type="ARBA" id="ARBA00022722"/>
    </source>
</evidence>
<evidence type="ECO:0000256" key="2">
    <source>
        <dbReference type="ARBA" id="ARBA00004123"/>
    </source>
</evidence>
<feature type="region of interest" description="Disordered" evidence="14">
    <location>
        <begin position="522"/>
        <end position="551"/>
    </location>
</feature>
<feature type="compositionally biased region" description="Low complexity" evidence="14">
    <location>
        <begin position="531"/>
        <end position="542"/>
    </location>
</feature>
<dbReference type="InterPro" id="IPR036279">
    <property type="entry name" value="5-3_exonuclease_C_sf"/>
</dbReference>
<evidence type="ECO:0000256" key="7">
    <source>
        <dbReference type="ARBA" id="ARBA00022759"/>
    </source>
</evidence>
<evidence type="ECO:0000313" key="18">
    <source>
        <dbReference type="Proteomes" id="UP000694846"/>
    </source>
</evidence>
<dbReference type="RefSeq" id="XP_025424070.1">
    <property type="nucleotide sequence ID" value="XM_025568285.1"/>
</dbReference>
<evidence type="ECO:0000256" key="14">
    <source>
        <dbReference type="SAM" id="MobiDB-lite"/>
    </source>
</evidence>
<dbReference type="InterPro" id="IPR001044">
    <property type="entry name" value="XPG/Rad2_eukaryotes"/>
</dbReference>
<dbReference type="Proteomes" id="UP000694846">
    <property type="component" value="Unplaced"/>
</dbReference>
<dbReference type="InterPro" id="IPR006084">
    <property type="entry name" value="XPG/Rad2"/>
</dbReference>
<keyword evidence="5" id="KW-0540">Nuclease</keyword>
<evidence type="ECO:0000256" key="3">
    <source>
        <dbReference type="ARBA" id="ARBA00005283"/>
    </source>
</evidence>
<dbReference type="OrthoDB" id="31113at2759"/>
<reference evidence="19" key="2">
    <citation type="submission" date="2025-04" db="UniProtKB">
        <authorList>
            <consortium name="RefSeq"/>
        </authorList>
    </citation>
    <scope>IDENTIFICATION</scope>
    <source>
        <tissue evidence="19">Whole body</tissue>
    </source>
</reference>
<dbReference type="SMART" id="SM00485">
    <property type="entry name" value="XPGN"/>
    <property type="match status" value="1"/>
</dbReference>
<keyword evidence="7" id="KW-0255">Endonuclease</keyword>
<evidence type="ECO:0000256" key="13">
    <source>
        <dbReference type="ARBA" id="ARBA00038112"/>
    </source>
</evidence>
<dbReference type="Pfam" id="PF00867">
    <property type="entry name" value="XPG_I"/>
    <property type="match status" value="1"/>
</dbReference>
<dbReference type="AlphaFoldDB" id="A0A2S2Q6W9"/>
<dbReference type="InterPro" id="IPR006085">
    <property type="entry name" value="XPG_DNA_repair_N"/>
</dbReference>
<dbReference type="GO" id="GO:0003697">
    <property type="term" value="F:single-stranded DNA binding"/>
    <property type="evidence" value="ECO:0007669"/>
    <property type="project" value="InterPro"/>
</dbReference>
<dbReference type="SMART" id="SM00484">
    <property type="entry name" value="XPGI"/>
    <property type="match status" value="1"/>
</dbReference>
<dbReference type="Gene3D" id="1.10.150.20">
    <property type="entry name" value="5' to 3' exonuclease, C-terminal subdomain"/>
    <property type="match status" value="1"/>
</dbReference>
<dbReference type="GO" id="GO:0017108">
    <property type="term" value="F:5'-flap endonuclease activity"/>
    <property type="evidence" value="ECO:0007669"/>
    <property type="project" value="UniProtKB-ARBA"/>
</dbReference>
<feature type="domain" description="XPG N-terminal" evidence="16">
    <location>
        <begin position="1"/>
        <end position="98"/>
    </location>
</feature>
<feature type="domain" description="XPG-I" evidence="15">
    <location>
        <begin position="667"/>
        <end position="736"/>
    </location>
</feature>
<keyword evidence="6" id="KW-0479">Metal-binding</keyword>
<dbReference type="PRINTS" id="PR00853">
    <property type="entry name" value="XPGRADSUPER"/>
</dbReference>
<keyword evidence="4" id="KW-0597">Phosphoprotein</keyword>
<dbReference type="GO" id="GO:0005634">
    <property type="term" value="C:nucleus"/>
    <property type="evidence" value="ECO:0007669"/>
    <property type="project" value="UniProtKB-SubCell"/>
</dbReference>
<dbReference type="GO" id="GO:0000400">
    <property type="term" value="F:four-way junction DNA binding"/>
    <property type="evidence" value="ECO:0007669"/>
    <property type="project" value="UniProtKB-ARBA"/>
</dbReference>
<dbReference type="InterPro" id="IPR019974">
    <property type="entry name" value="XPG_CS"/>
</dbReference>
<organism evidence="17">
    <name type="scientific">Sipha flava</name>
    <name type="common">yellow sugarcane aphid</name>
    <dbReference type="NCBI Taxonomy" id="143950"/>
    <lineage>
        <taxon>Eukaryota</taxon>
        <taxon>Metazoa</taxon>
        <taxon>Ecdysozoa</taxon>
        <taxon>Arthropoda</taxon>
        <taxon>Hexapoda</taxon>
        <taxon>Insecta</taxon>
        <taxon>Pterygota</taxon>
        <taxon>Neoptera</taxon>
        <taxon>Paraneoptera</taxon>
        <taxon>Hemiptera</taxon>
        <taxon>Sternorrhyncha</taxon>
        <taxon>Aphidomorpha</taxon>
        <taxon>Aphidoidea</taxon>
        <taxon>Aphididae</taxon>
        <taxon>Sipha</taxon>
    </lineage>
</organism>
<dbReference type="InterPro" id="IPR008918">
    <property type="entry name" value="HhH2"/>
</dbReference>
<dbReference type="GO" id="GO:0046872">
    <property type="term" value="F:metal ion binding"/>
    <property type="evidence" value="ECO:0007669"/>
    <property type="project" value="UniProtKB-KW"/>
</dbReference>
<evidence type="ECO:0000256" key="4">
    <source>
        <dbReference type="ARBA" id="ARBA00022553"/>
    </source>
</evidence>
<comment type="similarity">
    <text evidence="3">Belongs to the XPG/RAD2 endonuclease family. XPG subfamily.</text>
</comment>
<dbReference type="PANTHER" id="PTHR16171">
    <property type="entry name" value="DNA REPAIR PROTEIN COMPLEMENTING XP-G CELLS-RELATED"/>
    <property type="match status" value="1"/>
</dbReference>
<dbReference type="SMART" id="SM00279">
    <property type="entry name" value="HhH2"/>
    <property type="match status" value="1"/>
</dbReference>
<dbReference type="PANTHER" id="PTHR16171:SF7">
    <property type="entry name" value="DNA REPAIR PROTEIN RAD2"/>
    <property type="match status" value="1"/>
</dbReference>
<keyword evidence="8" id="KW-0227">DNA damage</keyword>
<comment type="cofactor">
    <cofactor evidence="1">
        <name>Mg(2+)</name>
        <dbReference type="ChEBI" id="CHEBI:18420"/>
    </cofactor>
</comment>
<dbReference type="SUPFAM" id="SSF47807">
    <property type="entry name" value="5' to 3' exonuclease, C-terminal subdomain"/>
    <property type="match status" value="1"/>
</dbReference>
<proteinExistence type="inferred from homology"/>
<dbReference type="InterPro" id="IPR006086">
    <property type="entry name" value="XPG-I_dom"/>
</dbReference>
<evidence type="ECO:0000256" key="9">
    <source>
        <dbReference type="ARBA" id="ARBA00022801"/>
    </source>
</evidence>
<evidence type="ECO:0000313" key="17">
    <source>
        <dbReference type="EMBL" id="MBY73478.1"/>
    </source>
</evidence>
<dbReference type="EMBL" id="GGMS01004275">
    <property type="protein sequence ID" value="MBY73478.1"/>
    <property type="molecule type" value="Transcribed_RNA"/>
</dbReference>
<sequence>MGVQGLWKLLESAGKPIPVEKLENKVLSIDVSIWMYQIIKGVQESDHGAITNRHLIVMFHRICKLLFYGIRPVFVFDGGVPELKKLTIAQRQAQKSRAKKSTGKTKEKILKNMLAQAALKSVLNTGNALTEEEVISKTVKSLNNKAEVDLFELPKMPETFEIDKTKSSIKEKEQSYMNLSNVKTENILLLAVENHDNDFLYTNSANDKKKGSPAKLNTFSSLQIDELLNGYSNDQKRLTERKKQQKSKHEMTLNELEMFLNNKSDTNTRIDDIGQKIDSDHGTVFYYESDVKRVSKKSSLEKNEISDKIKISNSKINETESKVNSQKIISTDTVGSPTLTDDIDEDIFKALAGDESLEEDRLAWLIFNENKKASKRRSSEFEIPNSKYLKTDISNGNSELILSDIEEDTSMKNNEVVPKKHSSKSIFITEHDSLPNEINLDTFNEEDYLSWVSHSKDELIQTKLEGKKSSVDRLDIPSTSKSLSSIKEVYFSNNNPDVDQQCSTSSLYFEPKTEYKNNIEDSPEYHLSDHSNGSFSENSLEFSSEESLSEDNIGLDNQNKVKTAAVHGSKIIPDNFTASKTENEEFNSKKNCVITEKLKSSKQSNISTKHIKPSETKTNHANDEYLLSIQDTLVKHQNDLASLQRTSDRMASSVTQKITSDIKCLLKLFGIPYITAPMEAEAQCVFLEQIGRTEGTVTDDSDVWLFGANVVYKDFFDSQKFVKQFKSIDIKQKFALSRNSFIQLAFLVGSDYTNGIDGIGPVSAIEILSFFESKTKNMSIEEKLLKIKDLINSKSEVHSDIPFMKKLKSTKIGSDFPNKAVINAYLNPIVNETSEKFSWSAPQVDSIIQFAQTNFDWDVSKTKSTLAPVLKKVSARTTQKSLDSYVKMLPKLNSTNTGMSKRVSLAVKRLRNDSSSNEINNPKSVDSKILTSTIPNDIDKNRKRNRK</sequence>
<protein>
    <submittedName>
        <fullName evidence="17 19">DNA repair protein</fullName>
    </submittedName>
</protein>
<evidence type="ECO:0000256" key="6">
    <source>
        <dbReference type="ARBA" id="ARBA00022723"/>
    </source>
</evidence>
<comment type="subcellular location">
    <subcellularLocation>
        <location evidence="2">Nucleus</location>
    </subcellularLocation>
</comment>
<keyword evidence="18" id="KW-1185">Reference proteome</keyword>
<name>A0A2S2Q6W9_9HEMI</name>
<dbReference type="Pfam" id="PF00752">
    <property type="entry name" value="XPG_N"/>
    <property type="match status" value="1"/>
</dbReference>
<evidence type="ECO:0000256" key="8">
    <source>
        <dbReference type="ARBA" id="ARBA00022763"/>
    </source>
</evidence>
<evidence type="ECO:0000256" key="10">
    <source>
        <dbReference type="ARBA" id="ARBA00022842"/>
    </source>
</evidence>
<dbReference type="InterPro" id="IPR029060">
    <property type="entry name" value="PIN-like_dom_sf"/>
</dbReference>
<evidence type="ECO:0000256" key="11">
    <source>
        <dbReference type="ARBA" id="ARBA00023204"/>
    </source>
</evidence>
<keyword evidence="9" id="KW-0378">Hydrolase</keyword>
<evidence type="ECO:0000259" key="15">
    <source>
        <dbReference type="SMART" id="SM00484"/>
    </source>
</evidence>
<dbReference type="FunFam" id="1.10.150.20:FF:000030">
    <property type="entry name" value="Flap endonuclease GEN-like 1"/>
    <property type="match status" value="1"/>
</dbReference>
<dbReference type="PROSITE" id="PS00841">
    <property type="entry name" value="XPG_1"/>
    <property type="match status" value="1"/>
</dbReference>
<evidence type="ECO:0000313" key="19">
    <source>
        <dbReference type="RefSeq" id="XP_025424070.1"/>
    </source>
</evidence>
<accession>A0A2S2Q6W9</accession>
<keyword evidence="10" id="KW-0460">Magnesium</keyword>
<dbReference type="CDD" id="cd09868">
    <property type="entry name" value="PIN_XPG_RAD2"/>
    <property type="match status" value="2"/>
</dbReference>
<dbReference type="GO" id="GO:0008821">
    <property type="term" value="F:crossover junction DNA endonuclease activity"/>
    <property type="evidence" value="ECO:0007669"/>
    <property type="project" value="UniProtKB-ARBA"/>
</dbReference>
<keyword evidence="11" id="KW-0234">DNA repair</keyword>